<keyword evidence="2" id="KW-0229">DNA integration</keyword>
<dbReference type="EMBL" id="JALNMJ010000003">
    <property type="protein sequence ID" value="MCK7611650.1"/>
    <property type="molecule type" value="Genomic_DNA"/>
</dbReference>
<evidence type="ECO:0000313" key="8">
    <source>
        <dbReference type="Proteomes" id="UP001431221"/>
    </source>
</evidence>
<name>A0ABT0GS22_9HYPH</name>
<evidence type="ECO:0000256" key="3">
    <source>
        <dbReference type="ARBA" id="ARBA00023125"/>
    </source>
</evidence>
<protein>
    <submittedName>
        <fullName evidence="7">Recombinase family protein</fullName>
    </submittedName>
</protein>
<keyword evidence="8" id="KW-1185">Reference proteome</keyword>
<evidence type="ECO:0000256" key="4">
    <source>
        <dbReference type="ARBA" id="ARBA00023172"/>
    </source>
</evidence>
<dbReference type="PROSITE" id="PS00398">
    <property type="entry name" value="RECOMBINASES_2"/>
    <property type="match status" value="1"/>
</dbReference>
<organism evidence="7 8">
    <name type="scientific">Roseibium sediminicola</name>
    <dbReference type="NCBI Taxonomy" id="2933272"/>
    <lineage>
        <taxon>Bacteria</taxon>
        <taxon>Pseudomonadati</taxon>
        <taxon>Pseudomonadota</taxon>
        <taxon>Alphaproteobacteria</taxon>
        <taxon>Hyphomicrobiales</taxon>
        <taxon>Stappiaceae</taxon>
        <taxon>Roseibium</taxon>
    </lineage>
</organism>
<dbReference type="InterPro" id="IPR036162">
    <property type="entry name" value="Resolvase-like_N_sf"/>
</dbReference>
<evidence type="ECO:0000313" key="7">
    <source>
        <dbReference type="EMBL" id="MCK7611650.1"/>
    </source>
</evidence>
<dbReference type="CDD" id="cd03768">
    <property type="entry name" value="SR_ResInv"/>
    <property type="match status" value="1"/>
</dbReference>
<reference evidence="7" key="1">
    <citation type="submission" date="2022-04" db="EMBL/GenBank/DDBJ databases">
        <title>Roseibium sp. CAU 1639 isolated from mud.</title>
        <authorList>
            <person name="Kim W."/>
        </authorList>
    </citation>
    <scope>NUCLEOTIDE SEQUENCE</scope>
    <source>
        <strain evidence="7">CAU 1639</strain>
    </source>
</reference>
<dbReference type="RefSeq" id="WP_248151966.1">
    <property type="nucleotide sequence ID" value="NZ_JALNMJ010000003.1"/>
</dbReference>
<dbReference type="PANTHER" id="PTHR30461">
    <property type="entry name" value="DNA-INVERTASE FROM LAMBDOID PROPHAGE"/>
    <property type="match status" value="1"/>
</dbReference>
<dbReference type="Pfam" id="PF00239">
    <property type="entry name" value="Resolvase"/>
    <property type="match status" value="1"/>
</dbReference>
<evidence type="ECO:0000259" key="6">
    <source>
        <dbReference type="PROSITE" id="PS51736"/>
    </source>
</evidence>
<accession>A0ABT0GS22</accession>
<comment type="caution">
    <text evidence="7">The sequence shown here is derived from an EMBL/GenBank/DDBJ whole genome shotgun (WGS) entry which is preliminary data.</text>
</comment>
<keyword evidence="3" id="KW-0238">DNA-binding</keyword>
<feature type="active site" description="O-(5'-phospho-DNA)-serine intermediate" evidence="5">
    <location>
        <position position="9"/>
    </location>
</feature>
<dbReference type="InterPro" id="IPR050639">
    <property type="entry name" value="SSR_resolvase"/>
</dbReference>
<dbReference type="CDD" id="cd00569">
    <property type="entry name" value="HTH_Hin_like"/>
    <property type="match status" value="1"/>
</dbReference>
<sequence>MKVGYARVSTADQNIEMQLKALSEAGCDRVFTDEGQSGAVRNRPGLDEAMDVLAAGDTLVIWRLDRLGRSLSHLIDVVAMLGRRNIGLLSISEAINTGSAGGVLIFHIMGALAEFERALISERTKAGMAAARERGSQIGRPHKILSDEIGQLRHAIEVEGMSKSAAARRFGVSRATLYRAFRRELERS</sequence>
<dbReference type="PROSITE" id="PS00397">
    <property type="entry name" value="RECOMBINASES_1"/>
    <property type="match status" value="1"/>
</dbReference>
<feature type="domain" description="Resolvase/invertase-type recombinase catalytic" evidence="6">
    <location>
        <begin position="1"/>
        <end position="135"/>
    </location>
</feature>
<dbReference type="InterPro" id="IPR006120">
    <property type="entry name" value="Resolvase_HTH_dom"/>
</dbReference>
<evidence type="ECO:0000256" key="1">
    <source>
        <dbReference type="ARBA" id="ARBA00009913"/>
    </source>
</evidence>
<dbReference type="PROSITE" id="PS51736">
    <property type="entry name" value="RECOMBINASES_3"/>
    <property type="match status" value="1"/>
</dbReference>
<evidence type="ECO:0000256" key="5">
    <source>
        <dbReference type="PROSITE-ProRule" id="PRU10137"/>
    </source>
</evidence>
<evidence type="ECO:0000256" key="2">
    <source>
        <dbReference type="ARBA" id="ARBA00022908"/>
    </source>
</evidence>
<dbReference type="PANTHER" id="PTHR30461:SF2">
    <property type="entry name" value="SERINE RECOMBINASE PINE-RELATED"/>
    <property type="match status" value="1"/>
</dbReference>
<dbReference type="SUPFAM" id="SSF46689">
    <property type="entry name" value="Homeodomain-like"/>
    <property type="match status" value="1"/>
</dbReference>
<dbReference type="SUPFAM" id="SSF53041">
    <property type="entry name" value="Resolvase-like"/>
    <property type="match status" value="1"/>
</dbReference>
<dbReference type="InterPro" id="IPR009057">
    <property type="entry name" value="Homeodomain-like_sf"/>
</dbReference>
<dbReference type="Pfam" id="PF02796">
    <property type="entry name" value="HTH_7"/>
    <property type="match status" value="1"/>
</dbReference>
<dbReference type="Gene3D" id="1.10.10.60">
    <property type="entry name" value="Homeodomain-like"/>
    <property type="match status" value="1"/>
</dbReference>
<proteinExistence type="inferred from homology"/>
<keyword evidence="4" id="KW-0233">DNA recombination</keyword>
<gene>
    <name evidence="7" type="ORF">M0H32_05725</name>
</gene>
<dbReference type="SMART" id="SM00857">
    <property type="entry name" value="Resolvase"/>
    <property type="match status" value="1"/>
</dbReference>
<dbReference type="Proteomes" id="UP001431221">
    <property type="component" value="Unassembled WGS sequence"/>
</dbReference>
<dbReference type="Gene3D" id="3.40.50.1390">
    <property type="entry name" value="Resolvase, N-terminal catalytic domain"/>
    <property type="match status" value="1"/>
</dbReference>
<comment type="similarity">
    <text evidence="1">Belongs to the site-specific recombinase resolvase family.</text>
</comment>
<dbReference type="InterPro" id="IPR006118">
    <property type="entry name" value="Recombinase_CS"/>
</dbReference>
<dbReference type="InterPro" id="IPR006119">
    <property type="entry name" value="Resolv_N"/>
</dbReference>